<feature type="transmembrane region" description="Helical" evidence="1">
    <location>
        <begin position="7"/>
        <end position="29"/>
    </location>
</feature>
<keyword evidence="3" id="KW-1185">Reference proteome</keyword>
<dbReference type="AlphaFoldDB" id="A0A397TN92"/>
<name>A0A397TN92_9GLOM</name>
<reference evidence="2 3" key="1">
    <citation type="submission" date="2018-06" db="EMBL/GenBank/DDBJ databases">
        <title>Comparative genomics reveals the genomic features of Rhizophagus irregularis, R. cerebriforme, R. diaphanum and Gigaspora rosea, and their symbiotic lifestyle signature.</title>
        <authorList>
            <person name="Morin E."/>
            <person name="San Clemente H."/>
            <person name="Chen E.C.H."/>
            <person name="De La Providencia I."/>
            <person name="Hainaut M."/>
            <person name="Kuo A."/>
            <person name="Kohler A."/>
            <person name="Murat C."/>
            <person name="Tang N."/>
            <person name="Roy S."/>
            <person name="Loubradou J."/>
            <person name="Henrissat B."/>
            <person name="Grigoriev I.V."/>
            <person name="Corradi N."/>
            <person name="Roux C."/>
            <person name="Martin F.M."/>
        </authorList>
    </citation>
    <scope>NUCLEOTIDE SEQUENCE [LARGE SCALE GENOMIC DNA]</scope>
    <source>
        <strain evidence="2 3">DAOM 227022</strain>
    </source>
</reference>
<evidence type="ECO:0000313" key="2">
    <source>
        <dbReference type="EMBL" id="RIA99673.1"/>
    </source>
</evidence>
<organism evidence="2 3">
    <name type="scientific">Glomus cerebriforme</name>
    <dbReference type="NCBI Taxonomy" id="658196"/>
    <lineage>
        <taxon>Eukaryota</taxon>
        <taxon>Fungi</taxon>
        <taxon>Fungi incertae sedis</taxon>
        <taxon>Mucoromycota</taxon>
        <taxon>Glomeromycotina</taxon>
        <taxon>Glomeromycetes</taxon>
        <taxon>Glomerales</taxon>
        <taxon>Glomeraceae</taxon>
        <taxon>Glomus</taxon>
    </lineage>
</organism>
<proteinExistence type="predicted"/>
<dbReference type="Proteomes" id="UP000265703">
    <property type="component" value="Unassembled WGS sequence"/>
</dbReference>
<evidence type="ECO:0000256" key="1">
    <source>
        <dbReference type="SAM" id="Phobius"/>
    </source>
</evidence>
<keyword evidence="1" id="KW-1133">Transmembrane helix</keyword>
<sequence length="330" mass="37585">MSSPSFLLVRILHLLVVFLLIGVFGYQLFNDIKNFGVITQAFNVTSEKELVPPALTFCITKDTGYTFSIEVYNQTVEKNLFLEAFPADSYELAPLSGQVVRCWVLSPPIGSDRALIKNPPPVANVPDLVFTTTRTLGNGLEPLLVNIFDPLQRDSLFDFNRFLLLDPDVNRAIQFTRTKHIDINKNEFNDIKYNIIDEFRDPAQTVPGVSSTNKFTFRAASFDVEVSRDVRTTTIWSIIFSSLTFLGVLIGNIYIPLIGRGKYRPWGYINRLIGYYPIEHIQRSLKSPHLIEDGLLKNNDNNIIKLGDSPRIEEKLEIYLDRIEKANYSN</sequence>
<keyword evidence="1" id="KW-0472">Membrane</keyword>
<dbReference type="OrthoDB" id="2410210at2759"/>
<comment type="caution">
    <text evidence="2">The sequence shown here is derived from an EMBL/GenBank/DDBJ whole genome shotgun (WGS) entry which is preliminary data.</text>
</comment>
<gene>
    <name evidence="2" type="ORF">C1645_730749</name>
</gene>
<protein>
    <submittedName>
        <fullName evidence="2">Uncharacterized protein</fullName>
    </submittedName>
</protein>
<accession>A0A397TN92</accession>
<keyword evidence="1" id="KW-0812">Transmembrane</keyword>
<feature type="transmembrane region" description="Helical" evidence="1">
    <location>
        <begin position="235"/>
        <end position="255"/>
    </location>
</feature>
<dbReference type="EMBL" id="QKYT01000002">
    <property type="protein sequence ID" value="RIA99673.1"/>
    <property type="molecule type" value="Genomic_DNA"/>
</dbReference>
<evidence type="ECO:0000313" key="3">
    <source>
        <dbReference type="Proteomes" id="UP000265703"/>
    </source>
</evidence>